<dbReference type="Pfam" id="PF13458">
    <property type="entry name" value="Peripla_BP_6"/>
    <property type="match status" value="1"/>
</dbReference>
<protein>
    <submittedName>
        <fullName evidence="5">Extracellular ligand-binding protein receptor</fullName>
    </submittedName>
</protein>
<keyword evidence="2 3" id="KW-0732">Signal</keyword>
<sequence length="382" mass="39965">MQMKTILLTLASAAYATAAFAADPIKIGVPVGLSGANSVVAPSVVQAAELAVEEINAKGGVLGRPLAVEIADDASGAAGAQKAFDSLVFQKEVNVVISMETSAARNAGLPIISKGDVPYIYTSFYEGKSCNTNLFVNAWVPEQQVPPVVDNFISKQGAKKFFLIGSDYAFGRGMLSFAKGYIAKAGAQVVGEEYLPMDGSDWTAIISKIKSSGADAIITSTAGGAPNVTLTKQLRSAGVTLPYGNLAVDEGTAKSMGADAKGIFLSASYVTGIDGPENKAFLSAMDKRFGKELRTPNDLSVPQYEAIYLYKAAVEKAGSTDTAKVLKALPEVSFTGPRGKISMNKQHHAPLTMYLGQVKDDGSVAVVDSFKDVDPGNQCPKL</sequence>
<gene>
    <name evidence="5" type="ORF">RHSP_83550</name>
</gene>
<evidence type="ECO:0000256" key="3">
    <source>
        <dbReference type="SAM" id="SignalP"/>
    </source>
</evidence>
<dbReference type="PATRIC" id="fig|363754.4.peg.124"/>
<dbReference type="Gene3D" id="3.40.50.2300">
    <property type="match status" value="2"/>
</dbReference>
<keyword evidence="5" id="KW-0675">Receptor</keyword>
<comment type="similarity">
    <text evidence="1">Belongs to the leucine-binding protein family.</text>
</comment>
<feature type="chain" id="PRO_5004125498" evidence="3">
    <location>
        <begin position="22"/>
        <end position="382"/>
    </location>
</feature>
<feature type="signal peptide" evidence="3">
    <location>
        <begin position="1"/>
        <end position="21"/>
    </location>
</feature>
<dbReference type="InterPro" id="IPR028081">
    <property type="entry name" value="Leu-bd"/>
</dbReference>
<organism evidence="5 6">
    <name type="scientific">Rhizobium freirei PRF 81</name>
    <dbReference type="NCBI Taxonomy" id="363754"/>
    <lineage>
        <taxon>Bacteria</taxon>
        <taxon>Pseudomonadati</taxon>
        <taxon>Pseudomonadota</taxon>
        <taxon>Alphaproteobacteria</taxon>
        <taxon>Hyphomicrobiales</taxon>
        <taxon>Rhizobiaceae</taxon>
        <taxon>Rhizobium/Agrobacterium group</taxon>
        <taxon>Rhizobium</taxon>
    </lineage>
</organism>
<dbReference type="STRING" id="363754.RHSP_83550"/>
<evidence type="ECO:0000313" key="6">
    <source>
        <dbReference type="Proteomes" id="UP000012429"/>
    </source>
</evidence>
<dbReference type="AlphaFoldDB" id="N6UHP4"/>
<evidence type="ECO:0000313" key="5">
    <source>
        <dbReference type="EMBL" id="ENN89773.1"/>
    </source>
</evidence>
<proteinExistence type="inferred from homology"/>
<dbReference type="CDD" id="cd06331">
    <property type="entry name" value="PBP1_AmiC-like"/>
    <property type="match status" value="1"/>
</dbReference>
<keyword evidence="6" id="KW-1185">Reference proteome</keyword>
<evidence type="ECO:0000256" key="2">
    <source>
        <dbReference type="ARBA" id="ARBA00022729"/>
    </source>
</evidence>
<dbReference type="InterPro" id="IPR028082">
    <property type="entry name" value="Peripla_BP_I"/>
</dbReference>
<name>N6UHP4_9HYPH</name>
<feature type="domain" description="Leucine-binding protein" evidence="4">
    <location>
        <begin position="24"/>
        <end position="362"/>
    </location>
</feature>
<dbReference type="RefSeq" id="WP_004107230.1">
    <property type="nucleotide sequence ID" value="NZ_AQHN01000002.1"/>
</dbReference>
<evidence type="ECO:0000256" key="1">
    <source>
        <dbReference type="ARBA" id="ARBA00010062"/>
    </source>
</evidence>
<dbReference type="PANTHER" id="PTHR47628:SF1">
    <property type="entry name" value="ALIPHATIC AMIDASE EXPRESSION-REGULATING PROTEIN"/>
    <property type="match status" value="1"/>
</dbReference>
<reference evidence="5 6" key="1">
    <citation type="journal article" date="2012" name="BMC Genomics">
        <title>Genomic basis of broad host range and environmental adaptability of Rhizobium tropici CIAT 899 and Rhizobium sp. PRF 81 which are used in inoculants for common bean (Phaseolus vulgaris L.).</title>
        <authorList>
            <person name="Ormeno-Orrillo E."/>
            <person name="Menna P."/>
            <person name="Almeida L.G."/>
            <person name="Ollero F.J."/>
            <person name="Nicolas M.F."/>
            <person name="Pains Rodrigues E."/>
            <person name="Shigueyoshi Nakatani A."/>
            <person name="Silva Batista J.S."/>
            <person name="Oliveira Chueire L.M."/>
            <person name="Souza R.C."/>
            <person name="Ribeiro Vasconcelos A.T."/>
            <person name="Megias M."/>
            <person name="Hungria M."/>
            <person name="Martinez-Romero E."/>
        </authorList>
    </citation>
    <scope>NUCLEOTIDE SEQUENCE [LARGE SCALE GENOMIC DNA]</scope>
    <source>
        <strain evidence="5 6">PRF 81</strain>
    </source>
</reference>
<dbReference type="Proteomes" id="UP000012429">
    <property type="component" value="Unassembled WGS sequence"/>
</dbReference>
<dbReference type="SUPFAM" id="SSF53822">
    <property type="entry name" value="Periplasmic binding protein-like I"/>
    <property type="match status" value="1"/>
</dbReference>
<dbReference type="EMBL" id="AQHN01000002">
    <property type="protein sequence ID" value="ENN89773.1"/>
    <property type="molecule type" value="Genomic_DNA"/>
</dbReference>
<dbReference type="PANTHER" id="PTHR47628">
    <property type="match status" value="1"/>
</dbReference>
<comment type="caution">
    <text evidence="5">The sequence shown here is derived from an EMBL/GenBank/DDBJ whole genome shotgun (WGS) entry which is preliminary data.</text>
</comment>
<dbReference type="OrthoDB" id="9803275at2"/>
<evidence type="ECO:0000259" key="4">
    <source>
        <dbReference type="Pfam" id="PF13458"/>
    </source>
</evidence>
<accession>N6UHP4</accession>